<organism evidence="2 3">
    <name type="scientific">Lentzea flaviverrucosa</name>
    <dbReference type="NCBI Taxonomy" id="200379"/>
    <lineage>
        <taxon>Bacteria</taxon>
        <taxon>Bacillati</taxon>
        <taxon>Actinomycetota</taxon>
        <taxon>Actinomycetes</taxon>
        <taxon>Pseudonocardiales</taxon>
        <taxon>Pseudonocardiaceae</taxon>
        <taxon>Lentzea</taxon>
    </lineage>
</organism>
<feature type="region of interest" description="Disordered" evidence="1">
    <location>
        <begin position="39"/>
        <end position="60"/>
    </location>
</feature>
<evidence type="ECO:0000256" key="1">
    <source>
        <dbReference type="SAM" id="MobiDB-lite"/>
    </source>
</evidence>
<feature type="region of interest" description="Disordered" evidence="1">
    <location>
        <begin position="182"/>
        <end position="228"/>
    </location>
</feature>
<dbReference type="Proteomes" id="UP000199028">
    <property type="component" value="Unassembled WGS sequence"/>
</dbReference>
<keyword evidence="3" id="KW-1185">Reference proteome</keyword>
<sequence>MTTPPATAARRPTARICFEAVPPTRFRRIAVAPPVGARVKRAEPGLSRRRSAESVRPQRRTAALPNRFPARILVTPGESARPDRIPAAPAACFLPASARPCLAAGQPATPVCSCREPAGSVRLRNLTAVLPARPHRFPARTLVTPGESARRGRAPIAPPARFLPASAHAGRAPIAPPARFLPTSAHADRAPTAPPARFLPTSARPRFTAAGHPTATPPTPSLDTREAA</sequence>
<dbReference type="AlphaFoldDB" id="A0A1H9XVA7"/>
<dbReference type="EMBL" id="FOFT01000018">
    <property type="protein sequence ID" value="SES50009.1"/>
    <property type="molecule type" value="Genomic_DNA"/>
</dbReference>
<accession>A0A1H9XVA7</accession>
<gene>
    <name evidence="2" type="ORF">SAMN05216195_118179</name>
</gene>
<dbReference type="RefSeq" id="WP_143086977.1">
    <property type="nucleotide sequence ID" value="NZ_FOFT01000018.1"/>
</dbReference>
<name>A0A1H9XVA7_9PSEU</name>
<protein>
    <submittedName>
        <fullName evidence="2">Uncharacterized protein</fullName>
    </submittedName>
</protein>
<evidence type="ECO:0000313" key="3">
    <source>
        <dbReference type="Proteomes" id="UP000199028"/>
    </source>
</evidence>
<proteinExistence type="predicted"/>
<evidence type="ECO:0000313" key="2">
    <source>
        <dbReference type="EMBL" id="SES50009.1"/>
    </source>
</evidence>
<reference evidence="3" key="1">
    <citation type="submission" date="2016-10" db="EMBL/GenBank/DDBJ databases">
        <authorList>
            <person name="Varghese N."/>
            <person name="Submissions S."/>
        </authorList>
    </citation>
    <scope>NUCLEOTIDE SEQUENCE [LARGE SCALE GENOMIC DNA]</scope>
    <source>
        <strain evidence="3">CGMCC 4.578</strain>
    </source>
</reference>